<evidence type="ECO:0000313" key="2">
    <source>
        <dbReference type="EMBL" id="MEK8027608.1"/>
    </source>
</evidence>
<dbReference type="PANTHER" id="PTHR22946">
    <property type="entry name" value="DIENELACTONE HYDROLASE DOMAIN-CONTAINING PROTEIN-RELATED"/>
    <property type="match status" value="1"/>
</dbReference>
<dbReference type="EMBL" id="JBBUTF010000015">
    <property type="protein sequence ID" value="MEK8027608.1"/>
    <property type="molecule type" value="Genomic_DNA"/>
</dbReference>
<name>A0ABU9BCH6_9BURK</name>
<keyword evidence="2" id="KW-0378">Hydrolase</keyword>
<dbReference type="InterPro" id="IPR050261">
    <property type="entry name" value="FrsA_esterase"/>
</dbReference>
<dbReference type="Proteomes" id="UP001368500">
    <property type="component" value="Unassembled WGS sequence"/>
</dbReference>
<comment type="caution">
    <text evidence="2">The sequence shown here is derived from an EMBL/GenBank/DDBJ whole genome shotgun (WGS) entry which is preliminary data.</text>
</comment>
<keyword evidence="3" id="KW-1185">Reference proteome</keyword>
<keyword evidence="1" id="KW-0732">Signal</keyword>
<protein>
    <submittedName>
        <fullName evidence="2">Dienelactone hydrolase</fullName>
    </submittedName>
</protein>
<dbReference type="RefSeq" id="WP_341375389.1">
    <property type="nucleotide sequence ID" value="NZ_JBBUTF010000015.1"/>
</dbReference>
<evidence type="ECO:0000256" key="1">
    <source>
        <dbReference type="SAM" id="SignalP"/>
    </source>
</evidence>
<proteinExistence type="predicted"/>
<dbReference type="SUPFAM" id="SSF53474">
    <property type="entry name" value="alpha/beta-Hydrolases"/>
    <property type="match status" value="1"/>
</dbReference>
<sequence>MPVARPRCPVLALCALVWLGAPVPARSQGPAERHADGPPAARAAVRLLAADLRETVLPLAVTVQDLQGRRETHTIAVTVYRPPGEAPRPLLVFNHGRAPQQTRAVQGRMRPEALARWLVGQGFVVMVPTRVGYGETYGDFDPEASGPCRDRQVEPMHAAAVHQVLATVALARELPWIDARRWVVMGQSVGGQTAVATVAAAPDGLVGGINLSGGSGGDPRLNPGRPCQPERIGALWQRLAATAQVPMLWLYWVNDRYWGADVPRQWHAAWTAGGAPARFEQLPPSGEDGHRGIDQDMAGWTPRVQDFLRTLFPQGAAAP</sequence>
<accession>A0ABU9BCH6</accession>
<reference evidence="2 3" key="1">
    <citation type="submission" date="2024-04" db="EMBL/GenBank/DDBJ databases">
        <title>Novel species of the genus Ideonella isolated from streams.</title>
        <authorList>
            <person name="Lu H."/>
        </authorList>
    </citation>
    <scope>NUCLEOTIDE SEQUENCE [LARGE SCALE GENOMIC DNA]</scope>
    <source>
        <strain evidence="2 3">BYS139W</strain>
    </source>
</reference>
<organism evidence="2 3">
    <name type="scientific">Pseudaquabacterium rugosum</name>
    <dbReference type="NCBI Taxonomy" id="2984194"/>
    <lineage>
        <taxon>Bacteria</taxon>
        <taxon>Pseudomonadati</taxon>
        <taxon>Pseudomonadota</taxon>
        <taxon>Betaproteobacteria</taxon>
        <taxon>Burkholderiales</taxon>
        <taxon>Sphaerotilaceae</taxon>
        <taxon>Pseudaquabacterium</taxon>
    </lineage>
</organism>
<evidence type="ECO:0000313" key="3">
    <source>
        <dbReference type="Proteomes" id="UP001368500"/>
    </source>
</evidence>
<dbReference type="Gene3D" id="3.40.50.1820">
    <property type="entry name" value="alpha/beta hydrolase"/>
    <property type="match status" value="1"/>
</dbReference>
<feature type="chain" id="PRO_5046395209" evidence="1">
    <location>
        <begin position="28"/>
        <end position="319"/>
    </location>
</feature>
<gene>
    <name evidence="2" type="ORF">AACH11_16715</name>
</gene>
<feature type="signal peptide" evidence="1">
    <location>
        <begin position="1"/>
        <end position="27"/>
    </location>
</feature>
<dbReference type="GO" id="GO:0016787">
    <property type="term" value="F:hydrolase activity"/>
    <property type="evidence" value="ECO:0007669"/>
    <property type="project" value="UniProtKB-KW"/>
</dbReference>
<dbReference type="InterPro" id="IPR029058">
    <property type="entry name" value="AB_hydrolase_fold"/>
</dbReference>